<organism evidence="1 2">
    <name type="scientific">Paenibacillus whitsoniae</name>
    <dbReference type="NCBI Taxonomy" id="2496558"/>
    <lineage>
        <taxon>Bacteria</taxon>
        <taxon>Bacillati</taxon>
        <taxon>Bacillota</taxon>
        <taxon>Bacilli</taxon>
        <taxon>Bacillales</taxon>
        <taxon>Paenibacillaceae</taxon>
        <taxon>Paenibacillus</taxon>
    </lineage>
</organism>
<dbReference type="Pfam" id="PF11553">
    <property type="entry name" value="DUF3231"/>
    <property type="match status" value="2"/>
</dbReference>
<proteinExistence type="predicted"/>
<dbReference type="Proteomes" id="UP000276128">
    <property type="component" value="Unassembled WGS sequence"/>
</dbReference>
<dbReference type="AlphaFoldDB" id="A0A3S0CCP4"/>
<name>A0A3S0CCP4_9BACL</name>
<dbReference type="Gene3D" id="1.20.1260.10">
    <property type="match status" value="2"/>
</dbReference>
<dbReference type="InterPro" id="IPR012347">
    <property type="entry name" value="Ferritin-like"/>
</dbReference>
<dbReference type="InterPro" id="IPR021617">
    <property type="entry name" value="DUF3231"/>
</dbReference>
<sequence>MNNLKEQIQVNSESYAKEKLTSAEQGKLWATYTGNTMCICVLSYMLNHVEDLEIRKVLEDGLSLSKQFVQSIKEIFVHEDYPIPKGFSEEDVNVNAPRLFQDEFYLHYLKYVGKAGASLYAIGVPLVTRSDVRTFFTQCLDSTTKFLNEVNITLIKKGFMSKPTFIPYPKNVEFIKKQSYLNGFFGDIRPLQALEITHLFDNIENNATSKAVLIGFSQVAQTKEARDYFQRGKEIANKHYEIFSKMLQKENLSSPPIFDPLVTTSTIAPFSDKLMMFHKLDMFAMRIRAYGNALSMCARHDVAEKLGRLTLEVGNFVEDGANIMIEHGWLEQPPQAADRDALVYNNKTE</sequence>
<protein>
    <submittedName>
        <fullName evidence="1">DUF3231 family protein</fullName>
    </submittedName>
</protein>
<accession>A0A3S0CCP4</accession>
<dbReference type="OrthoDB" id="1675670at2"/>
<dbReference type="EMBL" id="RXHU01000015">
    <property type="protein sequence ID" value="RTE10914.1"/>
    <property type="molecule type" value="Genomic_DNA"/>
</dbReference>
<dbReference type="RefSeq" id="WP_126140377.1">
    <property type="nucleotide sequence ID" value="NZ_RXHU01000015.1"/>
</dbReference>
<keyword evidence="2" id="KW-1185">Reference proteome</keyword>
<reference evidence="1 2" key="1">
    <citation type="submission" date="2018-12" db="EMBL/GenBank/DDBJ databases">
        <title>Bacillus ochoae sp. nov., Paenibacillus whitsoniae sp. nov., Paenibacillus spiritus sp. nov. Isolated from the Mars Exploration Rover during spacecraft assembly.</title>
        <authorList>
            <person name="Seuylemezian A."/>
            <person name="Vaishampayan P."/>
        </authorList>
    </citation>
    <scope>NUCLEOTIDE SEQUENCE [LARGE SCALE GENOMIC DNA]</scope>
    <source>
        <strain evidence="1 2">MER 54</strain>
    </source>
</reference>
<evidence type="ECO:0000313" key="1">
    <source>
        <dbReference type="EMBL" id="RTE10914.1"/>
    </source>
</evidence>
<evidence type="ECO:0000313" key="2">
    <source>
        <dbReference type="Proteomes" id="UP000276128"/>
    </source>
</evidence>
<comment type="caution">
    <text evidence="1">The sequence shown here is derived from an EMBL/GenBank/DDBJ whole genome shotgun (WGS) entry which is preliminary data.</text>
</comment>
<gene>
    <name evidence="1" type="ORF">EJQ19_06055</name>
</gene>